<evidence type="ECO:0000259" key="1">
    <source>
        <dbReference type="Pfam" id="PF13403"/>
    </source>
</evidence>
<dbReference type="SUPFAM" id="SSF51294">
    <property type="entry name" value="Hedgehog/intein (Hint) domain"/>
    <property type="match status" value="1"/>
</dbReference>
<keyword evidence="3" id="KW-1185">Reference proteome</keyword>
<gene>
    <name evidence="2" type="ORF">CLV88_10343</name>
</gene>
<dbReference type="InterPro" id="IPR028992">
    <property type="entry name" value="Hedgehog/Intein_dom"/>
</dbReference>
<dbReference type="Pfam" id="PF13403">
    <property type="entry name" value="Hint_2"/>
    <property type="match status" value="1"/>
</dbReference>
<evidence type="ECO:0000313" key="3">
    <source>
        <dbReference type="Proteomes" id="UP000240418"/>
    </source>
</evidence>
<organism evidence="2 3">
    <name type="scientific">Shimia abyssi</name>
    <dbReference type="NCBI Taxonomy" id="1662395"/>
    <lineage>
        <taxon>Bacteria</taxon>
        <taxon>Pseudomonadati</taxon>
        <taxon>Pseudomonadota</taxon>
        <taxon>Alphaproteobacteria</taxon>
        <taxon>Rhodobacterales</taxon>
        <taxon>Roseobacteraceae</taxon>
    </lineage>
</organism>
<dbReference type="RefSeq" id="WP_106607645.1">
    <property type="nucleotide sequence ID" value="NZ_PYGJ01000003.1"/>
</dbReference>
<dbReference type="AlphaFoldDB" id="A0A2P8FFA8"/>
<dbReference type="Gene3D" id="2.170.16.10">
    <property type="entry name" value="Hedgehog/Intein (Hint) domain"/>
    <property type="match status" value="1"/>
</dbReference>
<reference evidence="2 3" key="1">
    <citation type="submission" date="2018-03" db="EMBL/GenBank/DDBJ databases">
        <title>Genomic Encyclopedia of Archaeal and Bacterial Type Strains, Phase II (KMG-II): from individual species to whole genera.</title>
        <authorList>
            <person name="Goeker M."/>
        </authorList>
    </citation>
    <scope>NUCLEOTIDE SEQUENCE [LARGE SCALE GENOMIC DNA]</scope>
    <source>
        <strain evidence="2 3">DSM 100673</strain>
    </source>
</reference>
<feature type="domain" description="Hedgehog/Intein (Hint)" evidence="1">
    <location>
        <begin position="150"/>
        <end position="286"/>
    </location>
</feature>
<dbReference type="EMBL" id="PYGJ01000003">
    <property type="protein sequence ID" value="PSL20402.1"/>
    <property type="molecule type" value="Genomic_DNA"/>
</dbReference>
<accession>A0A2P8FFA8</accession>
<dbReference type="InterPro" id="IPR036844">
    <property type="entry name" value="Hint_dom_sf"/>
</dbReference>
<sequence>MSTQQTNSNPSQSLPVYPASMLKVTDGANLGDELSFADDMVPDDIYSLTVDADVVPFSFSADKNGQLHTASESAVGTPGARVFLDCVATFMPPSGDTIEVLILVEVDEDGNVANIFGAPLAPLYPKTNYVLVGTDQQTAKHRLAQLACVSFTRGTCITMATGEQKPVESLSAGDLVLTRDDGPQEIRWIGTSTQRAVGVFAPIRISAGTLNNAGDLMVSPDHRLFIYQRHDHIGAGRSELMVKARHLVNDDTVQVQDGGFVDYFQLMFDSHQIIFAEGISAETMQIDMRTQAVLPADLQKRMSEPMPGHQRRRHHEYEVHKSLLDRPDAAALLKRASSK</sequence>
<proteinExistence type="predicted"/>
<name>A0A2P8FFA8_9RHOB</name>
<dbReference type="OrthoDB" id="6305173at2"/>
<protein>
    <submittedName>
        <fullName evidence="2">Hint domain-containing protein</fullName>
    </submittedName>
</protein>
<dbReference type="Proteomes" id="UP000240418">
    <property type="component" value="Unassembled WGS sequence"/>
</dbReference>
<comment type="caution">
    <text evidence="2">The sequence shown here is derived from an EMBL/GenBank/DDBJ whole genome shotgun (WGS) entry which is preliminary data.</text>
</comment>
<evidence type="ECO:0000313" key="2">
    <source>
        <dbReference type="EMBL" id="PSL20402.1"/>
    </source>
</evidence>